<dbReference type="InterPro" id="IPR007339">
    <property type="entry name" value="RclC-like"/>
</dbReference>
<comment type="caution">
    <text evidence="3">The sequence shown here is derived from an EMBL/GenBank/DDBJ whole genome shotgun (WGS) entry which is preliminary data.</text>
</comment>
<keyword evidence="2" id="KW-1133">Transmembrane helix</keyword>
<keyword evidence="2" id="KW-0472">Membrane</keyword>
<dbReference type="Proteomes" id="UP001501442">
    <property type="component" value="Unassembled WGS sequence"/>
</dbReference>
<feature type="transmembrane region" description="Helical" evidence="2">
    <location>
        <begin position="133"/>
        <end position="152"/>
    </location>
</feature>
<feature type="transmembrane region" description="Helical" evidence="2">
    <location>
        <begin position="93"/>
        <end position="113"/>
    </location>
</feature>
<feature type="transmembrane region" description="Helical" evidence="2">
    <location>
        <begin position="25"/>
        <end position="43"/>
    </location>
</feature>
<keyword evidence="2" id="KW-0812">Transmembrane</keyword>
<evidence type="ECO:0000256" key="2">
    <source>
        <dbReference type="SAM" id="Phobius"/>
    </source>
</evidence>
<evidence type="ECO:0000313" key="4">
    <source>
        <dbReference type="Proteomes" id="UP001501442"/>
    </source>
</evidence>
<feature type="region of interest" description="Disordered" evidence="1">
    <location>
        <begin position="162"/>
        <end position="181"/>
    </location>
</feature>
<evidence type="ECO:0000256" key="1">
    <source>
        <dbReference type="SAM" id="MobiDB-lite"/>
    </source>
</evidence>
<keyword evidence="4" id="KW-1185">Reference proteome</keyword>
<gene>
    <name evidence="3" type="ORF">GCM10023196_013960</name>
</gene>
<sequence>MANVSNISASLERAGGRIAVAGRLVSRYGLVVVLAWIGAGKYVKMESRVLIEHSPLLGWLYDFLSYRTVANALGSMEIIAAVFIAVHLLWPRVSAIGSALAVMLFLGTLSFLFTTPGVVDTFADGFPVLSAQPGQFLLKDLVLIGVALWTLGDSLEAARTKRVNNTPPNGQVARHTTAERS</sequence>
<feature type="transmembrane region" description="Helical" evidence="2">
    <location>
        <begin position="63"/>
        <end position="86"/>
    </location>
</feature>
<dbReference type="PANTHER" id="PTHR40106">
    <property type="entry name" value="INNER MEMBRANE PROTEIN RCLC"/>
    <property type="match status" value="1"/>
</dbReference>
<organism evidence="3 4">
    <name type="scientific">Actinoallomurus vinaceus</name>
    <dbReference type="NCBI Taxonomy" id="1080074"/>
    <lineage>
        <taxon>Bacteria</taxon>
        <taxon>Bacillati</taxon>
        <taxon>Actinomycetota</taxon>
        <taxon>Actinomycetes</taxon>
        <taxon>Streptosporangiales</taxon>
        <taxon>Thermomonosporaceae</taxon>
        <taxon>Actinoallomurus</taxon>
    </lineage>
</organism>
<reference evidence="4" key="1">
    <citation type="journal article" date="2019" name="Int. J. Syst. Evol. Microbiol.">
        <title>The Global Catalogue of Microorganisms (GCM) 10K type strain sequencing project: providing services to taxonomists for standard genome sequencing and annotation.</title>
        <authorList>
            <consortium name="The Broad Institute Genomics Platform"/>
            <consortium name="The Broad Institute Genome Sequencing Center for Infectious Disease"/>
            <person name="Wu L."/>
            <person name="Ma J."/>
        </authorList>
    </citation>
    <scope>NUCLEOTIDE SEQUENCE [LARGE SCALE GENOMIC DNA]</scope>
    <source>
        <strain evidence="4">JCM 17939</strain>
    </source>
</reference>
<name>A0ABP8U302_9ACTN</name>
<protein>
    <submittedName>
        <fullName evidence="3">DUF417 family protein</fullName>
    </submittedName>
</protein>
<dbReference type="Pfam" id="PF04224">
    <property type="entry name" value="DUF417"/>
    <property type="match status" value="1"/>
</dbReference>
<evidence type="ECO:0000313" key="3">
    <source>
        <dbReference type="EMBL" id="GAA4622308.1"/>
    </source>
</evidence>
<accession>A0ABP8U302</accession>
<dbReference type="PANTHER" id="PTHR40106:SF1">
    <property type="entry name" value="INNER MEMBRANE PROTEIN RCLC"/>
    <property type="match status" value="1"/>
</dbReference>
<proteinExistence type="predicted"/>
<dbReference type="EMBL" id="BAABHK010000002">
    <property type="protein sequence ID" value="GAA4622308.1"/>
    <property type="molecule type" value="Genomic_DNA"/>
</dbReference>